<dbReference type="SMART" id="SM01340">
    <property type="entry name" value="DNA_mis_repair"/>
    <property type="match status" value="1"/>
</dbReference>
<evidence type="ECO:0000259" key="5">
    <source>
        <dbReference type="SMART" id="SM00853"/>
    </source>
</evidence>
<evidence type="ECO:0000256" key="4">
    <source>
        <dbReference type="SAM" id="MobiDB-lite"/>
    </source>
</evidence>
<dbReference type="GO" id="GO:0140664">
    <property type="term" value="F:ATP-dependent DNA damage sensor activity"/>
    <property type="evidence" value="ECO:0007669"/>
    <property type="project" value="InterPro"/>
</dbReference>
<feature type="compositionally biased region" description="Basic and acidic residues" evidence="4">
    <location>
        <begin position="458"/>
        <end position="475"/>
    </location>
</feature>
<feature type="domain" description="MutL C-terminal dimerisation" evidence="5">
    <location>
        <begin position="802"/>
        <end position="1002"/>
    </location>
</feature>
<dbReference type="Pfam" id="PF01119">
    <property type="entry name" value="DNA_mis_repair"/>
    <property type="match status" value="1"/>
</dbReference>
<dbReference type="EMBL" id="CAICTM010000189">
    <property type="protein sequence ID" value="CAB9504250.1"/>
    <property type="molecule type" value="Genomic_DNA"/>
</dbReference>
<evidence type="ECO:0000313" key="7">
    <source>
        <dbReference type="EMBL" id="CAB9504250.1"/>
    </source>
</evidence>
<dbReference type="InterPro" id="IPR036890">
    <property type="entry name" value="HATPase_C_sf"/>
</dbReference>
<accession>A0A9N8H9G4</accession>
<gene>
    <name evidence="7" type="ORF">SEMRO_190_G081970.1</name>
</gene>
<dbReference type="OrthoDB" id="10254304at2759"/>
<protein>
    <submittedName>
        <fullName evidence="7">Protein MutL</fullName>
    </submittedName>
</protein>
<evidence type="ECO:0000256" key="3">
    <source>
        <dbReference type="ARBA" id="ARBA00022763"/>
    </source>
</evidence>
<dbReference type="Proteomes" id="UP001153069">
    <property type="component" value="Unassembled WGS sequence"/>
</dbReference>
<feature type="compositionally biased region" description="Low complexity" evidence="4">
    <location>
        <begin position="370"/>
        <end position="387"/>
    </location>
</feature>
<feature type="compositionally biased region" description="Low complexity" evidence="4">
    <location>
        <begin position="691"/>
        <end position="701"/>
    </location>
</feature>
<dbReference type="InterPro" id="IPR042121">
    <property type="entry name" value="MutL_C_regsub"/>
</dbReference>
<feature type="region of interest" description="Disordered" evidence="4">
    <location>
        <begin position="622"/>
        <end position="743"/>
    </location>
</feature>
<dbReference type="Pfam" id="PF08676">
    <property type="entry name" value="MutL_C"/>
    <property type="match status" value="1"/>
</dbReference>
<dbReference type="InterPro" id="IPR013507">
    <property type="entry name" value="DNA_mismatch_S5_2-like"/>
</dbReference>
<dbReference type="InterPro" id="IPR014762">
    <property type="entry name" value="DNA_mismatch_repair_CS"/>
</dbReference>
<evidence type="ECO:0000313" key="8">
    <source>
        <dbReference type="Proteomes" id="UP001153069"/>
    </source>
</evidence>
<dbReference type="InterPro" id="IPR002099">
    <property type="entry name" value="MutL/Mlh/PMS"/>
</dbReference>
<dbReference type="InterPro" id="IPR038973">
    <property type="entry name" value="MutL/Mlh/Pms-like"/>
</dbReference>
<feature type="region of interest" description="Disordered" evidence="4">
    <location>
        <begin position="367"/>
        <end position="395"/>
    </location>
</feature>
<feature type="compositionally biased region" description="Acidic residues" evidence="4">
    <location>
        <begin position="539"/>
        <end position="548"/>
    </location>
</feature>
<dbReference type="Pfam" id="PF13589">
    <property type="entry name" value="HATPase_c_3"/>
    <property type="match status" value="1"/>
</dbReference>
<feature type="region of interest" description="Disordered" evidence="4">
    <location>
        <begin position="408"/>
        <end position="587"/>
    </location>
</feature>
<dbReference type="PANTHER" id="PTHR10073">
    <property type="entry name" value="DNA MISMATCH REPAIR PROTEIN MLH, PMS, MUTL"/>
    <property type="match status" value="1"/>
</dbReference>
<keyword evidence="3" id="KW-0227">DNA damage</keyword>
<reference evidence="7" key="1">
    <citation type="submission" date="2020-06" db="EMBL/GenBank/DDBJ databases">
        <authorList>
            <consortium name="Plant Systems Biology data submission"/>
        </authorList>
    </citation>
    <scope>NUCLEOTIDE SEQUENCE</scope>
    <source>
        <strain evidence="7">D6</strain>
    </source>
</reference>
<dbReference type="Gene3D" id="3.30.1370.100">
    <property type="entry name" value="MutL, C-terminal domain, regulatory subdomain"/>
    <property type="match status" value="1"/>
</dbReference>
<feature type="region of interest" description="Disordered" evidence="4">
    <location>
        <begin position="765"/>
        <end position="789"/>
    </location>
</feature>
<dbReference type="GO" id="GO:0006298">
    <property type="term" value="P:mismatch repair"/>
    <property type="evidence" value="ECO:0007669"/>
    <property type="project" value="InterPro"/>
</dbReference>
<feature type="compositionally biased region" description="Basic and acidic residues" evidence="4">
    <location>
        <begin position="714"/>
        <end position="727"/>
    </location>
</feature>
<comment type="subcellular location">
    <subcellularLocation>
        <location evidence="1">Plastid</location>
        <location evidence="1">Chloroplast</location>
    </subcellularLocation>
</comment>
<dbReference type="GO" id="GO:0009507">
    <property type="term" value="C:chloroplast"/>
    <property type="evidence" value="ECO:0007669"/>
    <property type="project" value="UniProtKB-SubCell"/>
</dbReference>
<dbReference type="Gene3D" id="3.30.230.10">
    <property type="match status" value="1"/>
</dbReference>
<feature type="domain" description="DNA mismatch repair protein S5" evidence="6">
    <location>
        <begin position="230"/>
        <end position="361"/>
    </location>
</feature>
<dbReference type="PROSITE" id="PS00058">
    <property type="entry name" value="DNA_MISMATCH_REPAIR_1"/>
    <property type="match status" value="1"/>
</dbReference>
<proteinExistence type="inferred from homology"/>
<name>A0A9N8H9G4_9STRA</name>
<dbReference type="SUPFAM" id="SSF54211">
    <property type="entry name" value="Ribosomal protein S5 domain 2-like"/>
    <property type="match status" value="1"/>
</dbReference>
<feature type="compositionally biased region" description="Acidic residues" evidence="4">
    <location>
        <begin position="439"/>
        <end position="454"/>
    </location>
</feature>
<dbReference type="GO" id="GO:0016887">
    <property type="term" value="F:ATP hydrolysis activity"/>
    <property type="evidence" value="ECO:0007669"/>
    <property type="project" value="InterPro"/>
</dbReference>
<comment type="caution">
    <text evidence="7">The sequence shown here is derived from an EMBL/GenBank/DDBJ whole genome shotgun (WGS) entry which is preliminary data.</text>
</comment>
<dbReference type="GO" id="GO:0030983">
    <property type="term" value="F:mismatched DNA binding"/>
    <property type="evidence" value="ECO:0007669"/>
    <property type="project" value="InterPro"/>
</dbReference>
<dbReference type="InterPro" id="IPR014790">
    <property type="entry name" value="MutL_C"/>
</dbReference>
<evidence type="ECO:0000256" key="1">
    <source>
        <dbReference type="ARBA" id="ARBA00004229"/>
    </source>
</evidence>
<organism evidence="7 8">
    <name type="scientific">Seminavis robusta</name>
    <dbReference type="NCBI Taxonomy" id="568900"/>
    <lineage>
        <taxon>Eukaryota</taxon>
        <taxon>Sar</taxon>
        <taxon>Stramenopiles</taxon>
        <taxon>Ochrophyta</taxon>
        <taxon>Bacillariophyta</taxon>
        <taxon>Bacillariophyceae</taxon>
        <taxon>Bacillariophycidae</taxon>
        <taxon>Naviculales</taxon>
        <taxon>Naviculaceae</taxon>
        <taxon>Seminavis</taxon>
    </lineage>
</organism>
<evidence type="ECO:0000256" key="2">
    <source>
        <dbReference type="ARBA" id="ARBA00006082"/>
    </source>
</evidence>
<evidence type="ECO:0000259" key="6">
    <source>
        <dbReference type="SMART" id="SM01340"/>
    </source>
</evidence>
<dbReference type="SMART" id="SM00853">
    <property type="entry name" value="MutL_C"/>
    <property type="match status" value="1"/>
</dbReference>
<dbReference type="GO" id="GO:0032389">
    <property type="term" value="C:MutLalpha complex"/>
    <property type="evidence" value="ECO:0007669"/>
    <property type="project" value="TreeGrafter"/>
</dbReference>
<dbReference type="InterPro" id="IPR020568">
    <property type="entry name" value="Ribosomal_Su5_D2-typ_SF"/>
</dbReference>
<dbReference type="GO" id="GO:0005524">
    <property type="term" value="F:ATP binding"/>
    <property type="evidence" value="ECO:0007669"/>
    <property type="project" value="InterPro"/>
</dbReference>
<feature type="compositionally biased region" description="Basic and acidic residues" evidence="4">
    <location>
        <begin position="765"/>
        <end position="788"/>
    </location>
</feature>
<dbReference type="Gene3D" id="3.30.565.10">
    <property type="entry name" value="Histidine kinase-like ATPase, C-terminal domain"/>
    <property type="match status" value="1"/>
</dbReference>
<dbReference type="PANTHER" id="PTHR10073:SF52">
    <property type="entry name" value="MISMATCH REPAIR ENDONUCLEASE PMS2"/>
    <property type="match status" value="1"/>
</dbReference>
<dbReference type="InterPro" id="IPR014721">
    <property type="entry name" value="Ribsml_uS5_D2-typ_fold_subgr"/>
</dbReference>
<dbReference type="AlphaFoldDB" id="A0A9N8H9G4"/>
<dbReference type="InterPro" id="IPR037198">
    <property type="entry name" value="MutL_C_sf"/>
</dbReference>
<dbReference type="InterPro" id="IPR042120">
    <property type="entry name" value="MutL_C_dimsub"/>
</dbReference>
<feature type="compositionally biased region" description="Basic and acidic residues" evidence="4">
    <location>
        <begin position="409"/>
        <end position="419"/>
    </location>
</feature>
<feature type="compositionally biased region" description="Polar residues" evidence="4">
    <location>
        <begin position="641"/>
        <end position="650"/>
    </location>
</feature>
<feature type="compositionally biased region" description="Basic and acidic residues" evidence="4">
    <location>
        <begin position="428"/>
        <end position="438"/>
    </location>
</feature>
<sequence>MADSSQGKADDGMIRPIEEESVRRIVAGQAVSDLASAVKELLDNALDAGSKSINIRLFNQGLEILEVSDDGTGVPPVSRPFLAQAHATSKIRAFDDIYSSATSLGFRGEALFCLANLSGKLIVATRTESEPLGQKMEFKHDGTLDAASVAVVPRKVGTTVAVVKLLNSLPVRRADMERRITQHRSKLMRLMEAYAIFSVGVRINLMDVIDRKETTLLGTTANSKKLEDTISSILGSKFLASVAPVTIDLASAVDESSPKGSWKLEGFLSKAASDQDGNNVKAGQQFFCINGRPVELPKVARTIGDVWRSMGSKKKYSCILTLTLPNQEYDVNLSPEKRQVLLTHEDAICEAIQTGVTSFWASQTDGKFTPAASQPSKASAPAPAPASDNPHKKVIPKIDNMESLAKIQESNRQRARELHAQIPNAPSKRQENEQNHDMDVDEDDNEGEDEDEDGQTAAKREYMRRFKREQNEQRRLNASGAADLYEDDKKAKASMPQEPTGNGESPRVRRRGGFVHDISTAKQWERPSSLDRNFQIPEGIEDPSDDEEETKKEGPPEKRRRTGPPSPVPAKKEKDVGPTDACSSRRVTLSLNNEVAASAAAGSVPVGASDGDKLRWVDAQSRFNKGDENNPEKEIDVLLKSSVSPKQAYQTPHVAPGRSRRTNNAPALNLEQFAFGKEPSKTATQPAVSPEEASGEASGSARQDSRKASKRRKTDPETKSEELKSPESDLVAQQSERSPGASAVVWESFGTENVVKMARLERRSGLERKRRLQEARRDQKNDDGKETSKVSLAQGDFAKMRILGQFNLGFILASDEQNHLWILDQHACDERANFERLMQTTVMHHQQLIAPMPLELDPSEETCILDNMEIFEKNGFRFQYNEDKPPRHRMSLTALPHSGARDGRKAVNFGKEDVSALCVMLGAGSGAVFEDEAINYADGSAGGGTGADGSGMYGNNAVRRYAGSQLTSTQDGADKVITRLPKAIAMFASRACRSSVMVGTALSKKEMEKLVKHLDELDDPWKCAHGRPTLTHLVDLKEDLIKDQRKAAELISAPTLGMNLSQEDDDKNP</sequence>
<dbReference type="SUPFAM" id="SSF118116">
    <property type="entry name" value="DNA mismatch repair protein MutL"/>
    <property type="match status" value="2"/>
</dbReference>
<comment type="similarity">
    <text evidence="2">Belongs to the DNA mismatch repair MutL/HexB family.</text>
</comment>
<feature type="compositionally biased region" description="Basic and acidic residues" evidence="4">
    <location>
        <begin position="624"/>
        <end position="637"/>
    </location>
</feature>
<dbReference type="Gene3D" id="3.30.1540.20">
    <property type="entry name" value="MutL, C-terminal domain, dimerisation subdomain"/>
    <property type="match status" value="2"/>
</dbReference>
<keyword evidence="8" id="KW-1185">Reference proteome</keyword>
<dbReference type="NCBIfam" id="TIGR00585">
    <property type="entry name" value="mutl"/>
    <property type="match status" value="1"/>
</dbReference>
<dbReference type="SUPFAM" id="SSF55874">
    <property type="entry name" value="ATPase domain of HSP90 chaperone/DNA topoisomerase II/histidine kinase"/>
    <property type="match status" value="1"/>
</dbReference>